<dbReference type="EMBL" id="JAGFBM010000009">
    <property type="protein sequence ID" value="MBO3085938.1"/>
    <property type="molecule type" value="Genomic_DNA"/>
</dbReference>
<proteinExistence type="inferred from homology"/>
<comment type="similarity">
    <text evidence="1">Belongs to the glycosyl hydrolase 3 family.</text>
</comment>
<dbReference type="Gene3D" id="3.20.20.300">
    <property type="entry name" value="Glycoside hydrolase, family 3, N-terminal domain"/>
    <property type="match status" value="1"/>
</dbReference>
<reference evidence="6 7" key="1">
    <citation type="submission" date="2021-03" db="EMBL/GenBank/DDBJ databases">
        <title>novel species in genus Cellulomonas.</title>
        <authorList>
            <person name="Zhang G."/>
        </authorList>
    </citation>
    <scope>NUCLEOTIDE SEQUENCE [LARGE SCALE GENOMIC DNA]</scope>
    <source>
        <strain evidence="7">zg-ZUI188</strain>
    </source>
</reference>
<evidence type="ECO:0000256" key="3">
    <source>
        <dbReference type="ARBA" id="ARBA00023295"/>
    </source>
</evidence>
<organism evidence="6 7">
    <name type="scientific">Cellulomonas fengjieae</name>
    <dbReference type="NCBI Taxonomy" id="2819978"/>
    <lineage>
        <taxon>Bacteria</taxon>
        <taxon>Bacillati</taxon>
        <taxon>Actinomycetota</taxon>
        <taxon>Actinomycetes</taxon>
        <taxon>Micrococcales</taxon>
        <taxon>Cellulomonadaceae</taxon>
        <taxon>Cellulomonas</taxon>
    </lineage>
</organism>
<dbReference type="InterPro" id="IPR017853">
    <property type="entry name" value="GH"/>
</dbReference>
<evidence type="ECO:0000313" key="7">
    <source>
        <dbReference type="Proteomes" id="UP000678317"/>
    </source>
</evidence>
<dbReference type="InterPro" id="IPR036962">
    <property type="entry name" value="Glyco_hydro_3_N_sf"/>
</dbReference>
<name>A0ABS3SJK8_9CELL</name>
<dbReference type="Proteomes" id="UP000678317">
    <property type="component" value="Unassembled WGS sequence"/>
</dbReference>
<gene>
    <name evidence="6" type="ORF">J4035_14950</name>
</gene>
<protein>
    <recommendedName>
        <fullName evidence="5">Glycoside hydrolase family 3 N-terminal domain-containing protein</fullName>
    </recommendedName>
</protein>
<feature type="chain" id="PRO_5046659817" description="Glycoside hydrolase family 3 N-terminal domain-containing protein" evidence="4">
    <location>
        <begin position="18"/>
        <end position="391"/>
    </location>
</feature>
<dbReference type="InterPro" id="IPR001764">
    <property type="entry name" value="Glyco_hydro_3_N"/>
</dbReference>
<evidence type="ECO:0000256" key="2">
    <source>
        <dbReference type="ARBA" id="ARBA00022801"/>
    </source>
</evidence>
<sequence length="391" mass="39302">MALVGLAVGCLSAGSLAAVALDDPAVQQVAEPTRARVAATPTPTPTPACTPAPLEQRAAATLVVGLPGIRDAGEPLAQEVIALGVGGVFLSESNVASGEQVAALSAGLRSAAGRPLLISTDEESGRVALMRDVVGEGPSPRRMAQRGTPEDVRARAAATGTALAGVGVDLDLAPVLDLDDGPSGGVIGDRSFSADPAIAADYGLAYAAGLTDGGVTPTVKHFPGHGRSAVDSHEESSLVEAGVDELRATDLVPFQRAIDAGAPVVMLNHLQYAALDPDLPASLSPRAYALLREMGFEGVAITDSVGMGAVNLRWDFPAAAVAAVGAGADAVLTTDGRNAVRMRDALVAAVHAGGLPEERLSEAAARVTALAGGDPMAMSCLDVDLPTLITD</sequence>
<evidence type="ECO:0000313" key="6">
    <source>
        <dbReference type="EMBL" id="MBO3085938.1"/>
    </source>
</evidence>
<accession>A0ABS3SJK8</accession>
<keyword evidence="7" id="KW-1185">Reference proteome</keyword>
<evidence type="ECO:0000256" key="1">
    <source>
        <dbReference type="ARBA" id="ARBA00005336"/>
    </source>
</evidence>
<dbReference type="PANTHER" id="PTHR30480:SF16">
    <property type="entry name" value="GLYCOSIDE HYDROLASE FAMILY 3 DOMAIN PROTEIN"/>
    <property type="match status" value="1"/>
</dbReference>
<feature type="signal peptide" evidence="4">
    <location>
        <begin position="1"/>
        <end position="17"/>
    </location>
</feature>
<comment type="caution">
    <text evidence="6">The sequence shown here is derived from an EMBL/GenBank/DDBJ whole genome shotgun (WGS) entry which is preliminary data.</text>
</comment>
<dbReference type="Pfam" id="PF00933">
    <property type="entry name" value="Glyco_hydro_3"/>
    <property type="match status" value="1"/>
</dbReference>
<dbReference type="RefSeq" id="WP_208290129.1">
    <property type="nucleotide sequence ID" value="NZ_CP074404.1"/>
</dbReference>
<dbReference type="PANTHER" id="PTHR30480">
    <property type="entry name" value="BETA-HEXOSAMINIDASE-RELATED"/>
    <property type="match status" value="1"/>
</dbReference>
<evidence type="ECO:0000259" key="5">
    <source>
        <dbReference type="Pfam" id="PF00933"/>
    </source>
</evidence>
<keyword evidence="3" id="KW-0326">Glycosidase</keyword>
<keyword evidence="2" id="KW-0378">Hydrolase</keyword>
<dbReference type="SUPFAM" id="SSF51445">
    <property type="entry name" value="(Trans)glycosidases"/>
    <property type="match status" value="1"/>
</dbReference>
<dbReference type="InterPro" id="IPR050226">
    <property type="entry name" value="NagZ_Beta-hexosaminidase"/>
</dbReference>
<keyword evidence="4" id="KW-0732">Signal</keyword>
<evidence type="ECO:0000256" key="4">
    <source>
        <dbReference type="SAM" id="SignalP"/>
    </source>
</evidence>
<feature type="domain" description="Glycoside hydrolase family 3 N-terminal" evidence="5">
    <location>
        <begin position="77"/>
        <end position="369"/>
    </location>
</feature>